<gene>
    <name evidence="1" type="ORF">ACFSX5_07600</name>
</gene>
<dbReference type="Proteomes" id="UP001597521">
    <property type="component" value="Unassembled WGS sequence"/>
</dbReference>
<name>A0ABW5QJY0_9HYPH</name>
<dbReference type="InterPro" id="IPR018727">
    <property type="entry name" value="DUF2267"/>
</dbReference>
<reference evidence="2" key="1">
    <citation type="journal article" date="2019" name="Int. J. Syst. Evol. Microbiol.">
        <title>The Global Catalogue of Microorganisms (GCM) 10K type strain sequencing project: providing services to taxonomists for standard genome sequencing and annotation.</title>
        <authorList>
            <consortium name="The Broad Institute Genomics Platform"/>
            <consortium name="The Broad Institute Genome Sequencing Center for Infectious Disease"/>
            <person name="Wu L."/>
            <person name="Ma J."/>
        </authorList>
    </citation>
    <scope>NUCLEOTIDE SEQUENCE [LARGE SCALE GENOMIC DNA]</scope>
    <source>
        <strain evidence="2">CCM 7427</strain>
    </source>
</reference>
<dbReference type="PROSITE" id="PS51257">
    <property type="entry name" value="PROKAR_LIPOPROTEIN"/>
    <property type="match status" value="1"/>
</dbReference>
<evidence type="ECO:0000313" key="2">
    <source>
        <dbReference type="Proteomes" id="UP001597521"/>
    </source>
</evidence>
<organism evidence="1 2">
    <name type="scientific">Devosia albogilva</name>
    <dbReference type="NCBI Taxonomy" id="429726"/>
    <lineage>
        <taxon>Bacteria</taxon>
        <taxon>Pseudomonadati</taxon>
        <taxon>Pseudomonadota</taxon>
        <taxon>Alphaproteobacteria</taxon>
        <taxon>Hyphomicrobiales</taxon>
        <taxon>Devosiaceae</taxon>
        <taxon>Devosia</taxon>
    </lineage>
</organism>
<evidence type="ECO:0000313" key="1">
    <source>
        <dbReference type="EMBL" id="MFD2647651.1"/>
    </source>
</evidence>
<dbReference type="Pfam" id="PF10025">
    <property type="entry name" value="DUF2267"/>
    <property type="match status" value="1"/>
</dbReference>
<dbReference type="EMBL" id="JBHUNP010000001">
    <property type="protein sequence ID" value="MFD2647651.1"/>
    <property type="molecule type" value="Genomic_DNA"/>
</dbReference>
<comment type="caution">
    <text evidence="1">The sequence shown here is derived from an EMBL/GenBank/DDBJ whole genome shotgun (WGS) entry which is preliminary data.</text>
</comment>
<proteinExistence type="predicted"/>
<keyword evidence="2" id="KW-1185">Reference proteome</keyword>
<dbReference type="RefSeq" id="WP_386832673.1">
    <property type="nucleotide sequence ID" value="NZ_JBHUNP010000001.1"/>
</dbReference>
<dbReference type="Gene3D" id="1.10.490.110">
    <property type="entry name" value="Uncharacterized conserved protein DUF2267"/>
    <property type="match status" value="1"/>
</dbReference>
<sequence>MAAKLKERALLATNNITFACLRGVLHELRARLPLGDIATFGNHLPAVQRGVFYQDWRPAEPLPTPDLASFETALAERLLPHVHMPEGITADTLWVIRTESEPYDAAEMHKVLPQPLAELWDRLA</sequence>
<protein>
    <submittedName>
        <fullName evidence="1">DUF2267 domain-containing protein</fullName>
    </submittedName>
</protein>
<dbReference type="InterPro" id="IPR038282">
    <property type="entry name" value="DUF2267_sf"/>
</dbReference>
<accession>A0ABW5QJY0</accession>